<gene>
    <name evidence="2" type="ORF">Pcinc_030536</name>
</gene>
<feature type="compositionally biased region" description="Basic and acidic residues" evidence="1">
    <location>
        <begin position="368"/>
        <end position="387"/>
    </location>
</feature>
<dbReference type="InterPro" id="IPR052992">
    <property type="entry name" value="SDR_member_12"/>
</dbReference>
<feature type="compositionally biased region" description="Polar residues" evidence="1">
    <location>
        <begin position="296"/>
        <end position="305"/>
    </location>
</feature>
<feature type="compositionally biased region" description="Basic and acidic residues" evidence="1">
    <location>
        <begin position="255"/>
        <end position="264"/>
    </location>
</feature>
<feature type="compositionally biased region" description="Basic and acidic residues" evidence="1">
    <location>
        <begin position="317"/>
        <end position="335"/>
    </location>
</feature>
<evidence type="ECO:0008006" key="4">
    <source>
        <dbReference type="Google" id="ProtNLM"/>
    </source>
</evidence>
<feature type="compositionally biased region" description="Polar residues" evidence="1">
    <location>
        <begin position="441"/>
        <end position="450"/>
    </location>
</feature>
<name>A0AAE1EYL9_PETCI</name>
<feature type="non-terminal residue" evidence="2">
    <location>
        <position position="1"/>
    </location>
</feature>
<dbReference type="InterPro" id="IPR036291">
    <property type="entry name" value="NAD(P)-bd_dom_sf"/>
</dbReference>
<dbReference type="PANTHER" id="PTHR44656">
    <property type="entry name" value="DEHYDROGENASE/REDUCTASE SDR FAMILY MEMBER 12"/>
    <property type="match status" value="1"/>
</dbReference>
<comment type="caution">
    <text evidence="2">The sequence shown here is derived from an EMBL/GenBank/DDBJ whole genome shotgun (WGS) entry which is preliminary data.</text>
</comment>
<feature type="compositionally biased region" description="Basic and acidic residues" evidence="1">
    <location>
        <begin position="429"/>
        <end position="438"/>
    </location>
</feature>
<sequence>CMVHERQMDEDGVETNFAVNTLSVHIITTTLAPLLMKSEEARVVTVSSAGMLTVRLDPYDLMHLNLEPWNGALVYSQNKRQQVVMTLWYAQRFDKIHFSCMHPGWADTPAVRNSLPQFYEMMKENLRTPSQAADTVVWLAISKTSIKHPGGLFFQDRESVSTHLPLAWTKTTMEEEDLLMKNIHEIFNKVYERAHQQPVSQSPTTTTTTTTTTREEASGGDVIPPSDDSHTAAISNSQHMGQKLEESVEQEQEESVEHKQEEVIVKIPPPPAPAPRLVEEPPAAAPVVVVPVTTNQEPITQVEEPTTTTTTTTNVSAKEESETHADIHSTEDRDNTQPSQVKSVVEDNQLLSPNVDDDDVVVVGDVVDSPKKKKEEEKEVEVAETHKTSPNKLSETPAAPPTTDQPLAVTEEHEEQPNASDLLIAPSSSEEKQQEVESHQPSTDHNSPTASQSVDSQVDSQKEEEETTNAPTSS</sequence>
<dbReference type="SUPFAM" id="SSF51735">
    <property type="entry name" value="NAD(P)-binding Rossmann-fold domains"/>
    <property type="match status" value="1"/>
</dbReference>
<feature type="region of interest" description="Disordered" evidence="1">
    <location>
        <begin position="194"/>
        <end position="276"/>
    </location>
</feature>
<evidence type="ECO:0000313" key="3">
    <source>
        <dbReference type="Proteomes" id="UP001286313"/>
    </source>
</evidence>
<protein>
    <recommendedName>
        <fullName evidence="4">Dehydrogenase/reductase SDR family member 12</fullName>
    </recommendedName>
</protein>
<reference evidence="2" key="1">
    <citation type="submission" date="2023-10" db="EMBL/GenBank/DDBJ databases">
        <title>Genome assemblies of two species of porcelain crab, Petrolisthes cinctipes and Petrolisthes manimaculis (Anomura: Porcellanidae).</title>
        <authorList>
            <person name="Angst P."/>
        </authorList>
    </citation>
    <scope>NUCLEOTIDE SEQUENCE</scope>
    <source>
        <strain evidence="2">PB745_01</strain>
        <tissue evidence="2">Gill</tissue>
    </source>
</reference>
<evidence type="ECO:0000313" key="2">
    <source>
        <dbReference type="EMBL" id="KAK3863719.1"/>
    </source>
</evidence>
<dbReference type="AlphaFoldDB" id="A0AAE1EYL9"/>
<dbReference type="Proteomes" id="UP001286313">
    <property type="component" value="Unassembled WGS sequence"/>
</dbReference>
<accession>A0AAE1EYL9</accession>
<feature type="region of interest" description="Disordered" evidence="1">
    <location>
        <begin position="296"/>
        <end position="474"/>
    </location>
</feature>
<keyword evidence="3" id="KW-1185">Reference proteome</keyword>
<proteinExistence type="predicted"/>
<evidence type="ECO:0000256" key="1">
    <source>
        <dbReference type="SAM" id="MobiDB-lite"/>
    </source>
</evidence>
<dbReference type="PANTHER" id="PTHR44656:SF7">
    <property type="entry name" value="DEHYDROGENASE_REDUCTASE SDR FAMILY MEMBER 12"/>
    <property type="match status" value="1"/>
</dbReference>
<dbReference type="EMBL" id="JAWQEG010003958">
    <property type="protein sequence ID" value="KAK3863719.1"/>
    <property type="molecule type" value="Genomic_DNA"/>
</dbReference>
<organism evidence="2 3">
    <name type="scientific">Petrolisthes cinctipes</name>
    <name type="common">Flat porcelain crab</name>
    <dbReference type="NCBI Taxonomy" id="88211"/>
    <lineage>
        <taxon>Eukaryota</taxon>
        <taxon>Metazoa</taxon>
        <taxon>Ecdysozoa</taxon>
        <taxon>Arthropoda</taxon>
        <taxon>Crustacea</taxon>
        <taxon>Multicrustacea</taxon>
        <taxon>Malacostraca</taxon>
        <taxon>Eumalacostraca</taxon>
        <taxon>Eucarida</taxon>
        <taxon>Decapoda</taxon>
        <taxon>Pleocyemata</taxon>
        <taxon>Anomura</taxon>
        <taxon>Galatheoidea</taxon>
        <taxon>Porcellanidae</taxon>
        <taxon>Petrolisthes</taxon>
    </lineage>
</organism>
<dbReference type="Gene3D" id="3.40.50.720">
    <property type="entry name" value="NAD(P)-binding Rossmann-like Domain"/>
    <property type="match status" value="1"/>
</dbReference>